<dbReference type="Gene3D" id="1.10.10.60">
    <property type="entry name" value="Homeodomain-like"/>
    <property type="match status" value="1"/>
</dbReference>
<comment type="caution">
    <text evidence="1">The sequence shown here is derived from an EMBL/GenBank/DDBJ whole genome shotgun (WGS) entry which is preliminary data.</text>
</comment>
<dbReference type="Proteomes" id="UP000319143">
    <property type="component" value="Unassembled WGS sequence"/>
</dbReference>
<dbReference type="AlphaFoldDB" id="A0A5C6DWR3"/>
<dbReference type="Pfam" id="PF13384">
    <property type="entry name" value="HTH_23"/>
    <property type="match status" value="1"/>
</dbReference>
<keyword evidence="2" id="KW-1185">Reference proteome</keyword>
<organism evidence="1 2">
    <name type="scientific">Novipirellula artificiosorum</name>
    <dbReference type="NCBI Taxonomy" id="2528016"/>
    <lineage>
        <taxon>Bacteria</taxon>
        <taxon>Pseudomonadati</taxon>
        <taxon>Planctomycetota</taxon>
        <taxon>Planctomycetia</taxon>
        <taxon>Pirellulales</taxon>
        <taxon>Pirellulaceae</taxon>
        <taxon>Novipirellula</taxon>
    </lineage>
</organism>
<evidence type="ECO:0000313" key="2">
    <source>
        <dbReference type="Proteomes" id="UP000319143"/>
    </source>
</evidence>
<reference evidence="1 2" key="1">
    <citation type="submission" date="2019-02" db="EMBL/GenBank/DDBJ databases">
        <title>Deep-cultivation of Planctomycetes and their phenomic and genomic characterization uncovers novel biology.</title>
        <authorList>
            <person name="Wiegand S."/>
            <person name="Jogler M."/>
            <person name="Boedeker C."/>
            <person name="Pinto D."/>
            <person name="Vollmers J."/>
            <person name="Rivas-Marin E."/>
            <person name="Kohn T."/>
            <person name="Peeters S.H."/>
            <person name="Heuer A."/>
            <person name="Rast P."/>
            <person name="Oberbeckmann S."/>
            <person name="Bunk B."/>
            <person name="Jeske O."/>
            <person name="Meyerdierks A."/>
            <person name="Storesund J.E."/>
            <person name="Kallscheuer N."/>
            <person name="Luecker S."/>
            <person name="Lage O.M."/>
            <person name="Pohl T."/>
            <person name="Merkel B.J."/>
            <person name="Hornburger P."/>
            <person name="Mueller R.-W."/>
            <person name="Bruemmer F."/>
            <person name="Labrenz M."/>
            <person name="Spormann A.M."/>
            <person name="Op Den Camp H."/>
            <person name="Overmann J."/>
            <person name="Amann R."/>
            <person name="Jetten M.S.M."/>
            <person name="Mascher T."/>
            <person name="Medema M.H."/>
            <person name="Devos D.P."/>
            <person name="Kaster A.-K."/>
            <person name="Ovreas L."/>
            <person name="Rohde M."/>
            <person name="Galperin M.Y."/>
            <person name="Jogler C."/>
        </authorList>
    </citation>
    <scope>NUCLEOTIDE SEQUENCE [LARGE SCALE GENOMIC DNA]</scope>
    <source>
        <strain evidence="1 2">Poly41</strain>
    </source>
</reference>
<gene>
    <name evidence="1" type="ORF">Poly41_01560</name>
</gene>
<evidence type="ECO:0000313" key="1">
    <source>
        <dbReference type="EMBL" id="TWU41863.1"/>
    </source>
</evidence>
<accession>A0A5C6DWR3</accession>
<proteinExistence type="predicted"/>
<dbReference type="OrthoDB" id="210132at2"/>
<protein>
    <recommendedName>
        <fullName evidence="3">Resolvase HTH domain-containing protein</fullName>
    </recommendedName>
</protein>
<evidence type="ECO:0008006" key="3">
    <source>
        <dbReference type="Google" id="ProtNLM"/>
    </source>
</evidence>
<sequence>MGAFLDVFWVPFWVDLGAILRYDYRKGTRVPILRADKMPKKTDDEWEPDPRGDFPRKVGKWRNRAGKIELRKFKFGRNKNQAKARLARVRELWTFVEQAVELRIQDRSQPVNPYSFDPPNHVEPIWNGDALWIALQLARGKVQIEVTRADESDNSFALKVNQLAAAYPCVVFVPEDSASFDEGTDQLRQAAEFDLRRIHRAAPNILPELAESLFETLDVYVANIRKRDVEATPDGETLTAFGSHKISNVDNIKAHQNDRPIASLDLDGCQDLIDYWRMRPLTIDKRIDPPRQMGKRTCENKIAELGRFFKWLHKNKAFSWRKPEDFDDLKTRVMDLQEERTSIVSMTKRTGYLPSELAVINKHATPLERLLLLLALNCGFKGAEQGTLLLDHLFLNEPHPNRQYLRELCGYEVQAADQFILYKRNKSMVYGEFLLWPQTVKLLEWALMQRKAVVQKYDLNHRNVLITKAGTLYYRQTLGSKNSSQIFTNKWQALIKRVRKSEPDFPYFSFSTLRDTASDAVRQKADGEVSSTFLLHGQPVKSDDLLDLYTKRPFAKLFETQRLLQSEFQPIFDAAPEKIDEQPMQQYTTLDKREQIVELKKEGKTVTEIMEATGVSRMTVIRTLDRLYFKRKKSNSN</sequence>
<dbReference type="EMBL" id="SJPV01000001">
    <property type="protein sequence ID" value="TWU41863.1"/>
    <property type="molecule type" value="Genomic_DNA"/>
</dbReference>
<name>A0A5C6DWR3_9BACT</name>